<keyword evidence="2" id="KW-1185">Reference proteome</keyword>
<evidence type="ECO:0000313" key="1">
    <source>
        <dbReference type="EMBL" id="WAJ29543.1"/>
    </source>
</evidence>
<reference evidence="1" key="1">
    <citation type="submission" date="2022-11" db="EMBL/GenBank/DDBJ databases">
        <title>beta-Carotene-producing bacterium, Jeongeuplla avenae sp. nov., alleviates the salt stress of Arabidopsis seedlings.</title>
        <authorList>
            <person name="Jiang L."/>
            <person name="Lee J."/>
        </authorList>
    </citation>
    <scope>NUCLEOTIDE SEQUENCE</scope>
    <source>
        <strain evidence="1">DY_R2A_6</strain>
    </source>
</reference>
<dbReference type="Proteomes" id="UP001163223">
    <property type="component" value="Chromosome"/>
</dbReference>
<sequence>MTRIRKSEIENFRGIRSLEWHPSGGFNCPVGPGDGGRSTSLEAIDLGAGARRRPQFAGADFHRLDCDRHVAIRVTMGDRPSEFLSLEAHGHRLRGGGPCPETVEDEPGHGLETVLTVELRVDDDLEPRRSLVSGRAARAALERSLAWRDRGRLSHIRLSGTGGHRLGWSRASILNRLSDGRADVSWAMSRAARQARSPVKTAAVDELADALASVNALSVLLKGLEADVTVVPDADDLSAGNPHVALSRRARRPVACSRRPDPYARPVAP</sequence>
<organism evidence="1 2">
    <name type="scientific">Antarcticirhabdus aurantiaca</name>
    <dbReference type="NCBI Taxonomy" id="2606717"/>
    <lineage>
        <taxon>Bacteria</taxon>
        <taxon>Pseudomonadati</taxon>
        <taxon>Pseudomonadota</taxon>
        <taxon>Alphaproteobacteria</taxon>
        <taxon>Hyphomicrobiales</taxon>
        <taxon>Aurantimonadaceae</taxon>
        <taxon>Antarcticirhabdus</taxon>
    </lineage>
</organism>
<protein>
    <submittedName>
        <fullName evidence="1">Uncharacterized protein</fullName>
    </submittedName>
</protein>
<proteinExistence type="predicted"/>
<evidence type="ECO:0000313" key="2">
    <source>
        <dbReference type="Proteomes" id="UP001163223"/>
    </source>
</evidence>
<gene>
    <name evidence="1" type="ORF">OXU80_04725</name>
</gene>
<accession>A0ACD4NRK1</accession>
<dbReference type="EMBL" id="CP113520">
    <property type="protein sequence ID" value="WAJ29543.1"/>
    <property type="molecule type" value="Genomic_DNA"/>
</dbReference>
<name>A0ACD4NRK1_9HYPH</name>